<feature type="transmembrane region" description="Helical" evidence="2">
    <location>
        <begin position="329"/>
        <end position="352"/>
    </location>
</feature>
<feature type="region of interest" description="Disordered" evidence="1">
    <location>
        <begin position="405"/>
        <end position="441"/>
    </location>
</feature>
<keyword evidence="2" id="KW-1133">Transmembrane helix</keyword>
<evidence type="ECO:0000256" key="1">
    <source>
        <dbReference type="SAM" id="MobiDB-lite"/>
    </source>
</evidence>
<keyword evidence="2" id="KW-0472">Membrane</keyword>
<feature type="compositionally biased region" description="Basic and acidic residues" evidence="1">
    <location>
        <begin position="1"/>
        <end position="21"/>
    </location>
</feature>
<dbReference type="Gene3D" id="1.20.5.510">
    <property type="entry name" value="Single helix bin"/>
    <property type="match status" value="1"/>
</dbReference>
<feature type="compositionally biased region" description="Polar residues" evidence="1">
    <location>
        <begin position="286"/>
        <end position="298"/>
    </location>
</feature>
<comment type="caution">
    <text evidence="3">The sequence shown here is derived from an EMBL/GenBank/DDBJ whole genome shotgun (WGS) entry which is preliminary data.</text>
</comment>
<sequence length="441" mass="47633">MNLKRGWDRERSKERSLDQPRKSQHGIASEHTMLYDDVIKGVHSALPRRQAGDESSNHESMGASSGCPEPAKGRSTGCHNGKTGTGDVYVQRTSPFDRIYPLPPTSMTKRKMRTSKSLLVACLPIFASLASAQLIYPNCTAGWEWSYNSLGQNPCNCCGIFGGNMWHWAYVFSPPVLPLRAKCHPILGTFSHRFTPHAYTVFKIDPLPQGSLYRGPDVNQSNLCECNTVVYSLVSSSEWIQWSQWYINCSTVSTDGTYPNSIPAGTRIPRWAYLEVSAADTWNATAAQSTGDTPEGTATTVPSTPSTSVPSSSTSLSSSSNKSSSSTGAIAGGVVGGVVGATVLVGLIIWYTRRRRWRAVARPSPFMTDAPHMAAAFGIPDPGTSTPMPKYYDPSDPSTFPPSLMSPSATVIQTTPGSEQAHGTSTPPLSDRSRYNGLPLV</sequence>
<feature type="region of interest" description="Disordered" evidence="1">
    <location>
        <begin position="1"/>
        <end position="32"/>
    </location>
</feature>
<dbReference type="AlphaFoldDB" id="A0AAD4L6L1"/>
<reference evidence="3" key="1">
    <citation type="submission" date="2022-01" db="EMBL/GenBank/DDBJ databases">
        <title>Comparative genomics reveals a dynamic genome evolution in the ectomycorrhizal milk-cap (Lactarius) mushrooms.</title>
        <authorList>
            <consortium name="DOE Joint Genome Institute"/>
            <person name="Lebreton A."/>
            <person name="Tang N."/>
            <person name="Kuo A."/>
            <person name="LaButti K."/>
            <person name="Drula E."/>
            <person name="Barry K."/>
            <person name="Clum A."/>
            <person name="Lipzen A."/>
            <person name="Mousain D."/>
            <person name="Ng V."/>
            <person name="Wang R."/>
            <person name="Wang X."/>
            <person name="Dai Y."/>
            <person name="Henrissat B."/>
            <person name="Grigoriev I.V."/>
            <person name="Guerin-Laguette A."/>
            <person name="Yu F."/>
            <person name="Martin F.M."/>
        </authorList>
    </citation>
    <scope>NUCLEOTIDE SEQUENCE</scope>
    <source>
        <strain evidence="3">QP</strain>
    </source>
</reference>
<evidence type="ECO:0000313" key="3">
    <source>
        <dbReference type="EMBL" id="KAH8978836.1"/>
    </source>
</evidence>
<dbReference type="Proteomes" id="UP001201163">
    <property type="component" value="Unassembled WGS sequence"/>
</dbReference>
<evidence type="ECO:0000313" key="4">
    <source>
        <dbReference type="Proteomes" id="UP001201163"/>
    </source>
</evidence>
<accession>A0AAD4L6L1</accession>
<dbReference type="EMBL" id="JAKELL010000201">
    <property type="protein sequence ID" value="KAH8978836.1"/>
    <property type="molecule type" value="Genomic_DNA"/>
</dbReference>
<protein>
    <submittedName>
        <fullName evidence="3">Uncharacterized protein</fullName>
    </submittedName>
</protein>
<organism evidence="3 4">
    <name type="scientific">Lactarius akahatsu</name>
    <dbReference type="NCBI Taxonomy" id="416441"/>
    <lineage>
        <taxon>Eukaryota</taxon>
        <taxon>Fungi</taxon>
        <taxon>Dikarya</taxon>
        <taxon>Basidiomycota</taxon>
        <taxon>Agaricomycotina</taxon>
        <taxon>Agaricomycetes</taxon>
        <taxon>Russulales</taxon>
        <taxon>Russulaceae</taxon>
        <taxon>Lactarius</taxon>
    </lineage>
</organism>
<evidence type="ECO:0000256" key="2">
    <source>
        <dbReference type="SAM" id="Phobius"/>
    </source>
</evidence>
<feature type="compositionally biased region" description="Polar residues" evidence="1">
    <location>
        <begin position="405"/>
        <end position="428"/>
    </location>
</feature>
<name>A0AAD4L6L1_9AGAM</name>
<feature type="compositionally biased region" description="Low complexity" evidence="1">
    <location>
        <begin position="299"/>
        <end position="327"/>
    </location>
</feature>
<proteinExistence type="predicted"/>
<feature type="region of interest" description="Disordered" evidence="1">
    <location>
        <begin position="46"/>
        <end position="86"/>
    </location>
</feature>
<feature type="transmembrane region" description="Helical" evidence="2">
    <location>
        <begin position="117"/>
        <end position="136"/>
    </location>
</feature>
<gene>
    <name evidence="3" type="ORF">EDB92DRAFT_1821349</name>
</gene>
<keyword evidence="2" id="KW-0812">Transmembrane</keyword>
<keyword evidence="4" id="KW-1185">Reference proteome</keyword>
<feature type="region of interest" description="Disordered" evidence="1">
    <location>
        <begin position="286"/>
        <end position="327"/>
    </location>
</feature>